<dbReference type="OrthoDB" id="7793240at2"/>
<dbReference type="InterPro" id="IPR052559">
    <property type="entry name" value="V-haloperoxidase"/>
</dbReference>
<name>A0A267MG35_9FIRM</name>
<dbReference type="SUPFAM" id="SSF48317">
    <property type="entry name" value="Acid phosphatase/Vanadium-dependent haloperoxidase"/>
    <property type="match status" value="1"/>
</dbReference>
<dbReference type="CDD" id="cd03398">
    <property type="entry name" value="PAP2_haloperoxidase"/>
    <property type="match status" value="1"/>
</dbReference>
<reference evidence="2 3" key="1">
    <citation type="submission" date="2017-06" db="EMBL/GenBank/DDBJ databases">
        <title>Draft genome sequence of anaerobic fermentative bacterium Anaeromicrobium sediminis DY2726D isolated from West Pacific Ocean sediments.</title>
        <authorList>
            <person name="Zeng X."/>
        </authorList>
    </citation>
    <scope>NUCLEOTIDE SEQUENCE [LARGE SCALE GENOMIC DNA]</scope>
    <source>
        <strain evidence="2 3">DY2726D</strain>
    </source>
</reference>
<accession>A0A267MG35</accession>
<dbReference type="GO" id="GO:0004601">
    <property type="term" value="F:peroxidase activity"/>
    <property type="evidence" value="ECO:0007669"/>
    <property type="project" value="UniProtKB-KW"/>
</dbReference>
<proteinExistence type="predicted"/>
<dbReference type="AlphaFoldDB" id="A0A267MG35"/>
<feature type="domain" description="Phosphatidic acid phosphatase type 2/haloperoxidase" evidence="1">
    <location>
        <begin position="146"/>
        <end position="243"/>
    </location>
</feature>
<dbReference type="RefSeq" id="WP_095135165.1">
    <property type="nucleotide sequence ID" value="NZ_NIBG01000023.1"/>
</dbReference>
<keyword evidence="3" id="KW-1185">Reference proteome</keyword>
<evidence type="ECO:0000313" key="2">
    <source>
        <dbReference type="EMBL" id="PAB57760.1"/>
    </source>
</evidence>
<dbReference type="Pfam" id="PF01569">
    <property type="entry name" value="PAP2"/>
    <property type="match status" value="1"/>
</dbReference>
<comment type="caution">
    <text evidence="2">The sequence shown here is derived from an EMBL/GenBank/DDBJ whole genome shotgun (WGS) entry which is preliminary data.</text>
</comment>
<gene>
    <name evidence="2" type="ORF">CCE28_18235</name>
</gene>
<dbReference type="InterPro" id="IPR036938">
    <property type="entry name" value="PAP2/HPO_sf"/>
</dbReference>
<evidence type="ECO:0000259" key="1">
    <source>
        <dbReference type="Pfam" id="PF01569"/>
    </source>
</evidence>
<dbReference type="PANTHER" id="PTHR34599">
    <property type="entry name" value="PEROXIDASE-RELATED"/>
    <property type="match status" value="1"/>
</dbReference>
<sequence>MHDCNPIDKKVNVPRYWSQLSYAQEKRVPPAEDPTSGSWPTYFLKRDKFGKFIDDEGNTIAFAIRQPDSSIDFEGRQLDEVKKTLKYLTKRQELIATYWGTGPATKQWTPIIDILIDTYEITAPRAARILAATQGALNDAFAVAWYFKFRWNIARPNQLDQDLISYLPTPLHASYPSGHATVAGCAQIVLSYFFESESARLKELADQCAISRLYAGVHFPIDNSEGLRLGRQIGKLVVEQLDKQYDSDLSHIDYPILENRHAKLPPPPYTQVIQPAEETSYNRLDKIYGVSIKGNNSESNKE</sequence>
<dbReference type="Gene3D" id="1.10.606.20">
    <property type="match status" value="1"/>
</dbReference>
<evidence type="ECO:0000313" key="3">
    <source>
        <dbReference type="Proteomes" id="UP000216024"/>
    </source>
</evidence>
<protein>
    <submittedName>
        <fullName evidence="2">Chloroperoxidase</fullName>
    </submittedName>
</protein>
<keyword evidence="2" id="KW-0575">Peroxidase</keyword>
<dbReference type="PANTHER" id="PTHR34599:SF1">
    <property type="entry name" value="PHOSPHATIDIC ACID PHOSPHATASE TYPE 2_HALOPEROXIDASE DOMAIN-CONTAINING PROTEIN"/>
    <property type="match status" value="1"/>
</dbReference>
<organism evidence="2 3">
    <name type="scientific">Anaeromicrobium sediminis</name>
    <dbReference type="NCBI Taxonomy" id="1478221"/>
    <lineage>
        <taxon>Bacteria</taxon>
        <taxon>Bacillati</taxon>
        <taxon>Bacillota</taxon>
        <taxon>Clostridia</taxon>
        <taxon>Peptostreptococcales</taxon>
        <taxon>Thermotaleaceae</taxon>
        <taxon>Anaeromicrobium</taxon>
    </lineage>
</organism>
<dbReference type="Proteomes" id="UP000216024">
    <property type="component" value="Unassembled WGS sequence"/>
</dbReference>
<keyword evidence="2" id="KW-0560">Oxidoreductase</keyword>
<dbReference type="InterPro" id="IPR000326">
    <property type="entry name" value="PAP2/HPO"/>
</dbReference>
<dbReference type="EMBL" id="NIBG01000023">
    <property type="protein sequence ID" value="PAB57760.1"/>
    <property type="molecule type" value="Genomic_DNA"/>
</dbReference>